<keyword evidence="8 10" id="KW-0472">Membrane</keyword>
<evidence type="ECO:0000256" key="10">
    <source>
        <dbReference type="SAM" id="Phobius"/>
    </source>
</evidence>
<feature type="transmembrane region" description="Helical" evidence="10">
    <location>
        <begin position="190"/>
        <end position="212"/>
    </location>
</feature>
<name>A0ABU4EZV7_WILMA</name>
<evidence type="ECO:0000256" key="1">
    <source>
        <dbReference type="ARBA" id="ARBA00004651"/>
    </source>
</evidence>
<feature type="transmembrane region" description="Helical" evidence="10">
    <location>
        <begin position="158"/>
        <end position="178"/>
    </location>
</feature>
<evidence type="ECO:0000256" key="9">
    <source>
        <dbReference type="SAM" id="MobiDB-lite"/>
    </source>
</evidence>
<feature type="domain" description="Copper resistance protein D" evidence="12">
    <location>
        <begin position="329"/>
        <end position="397"/>
    </location>
</feature>
<dbReference type="Pfam" id="PF04234">
    <property type="entry name" value="CopC"/>
    <property type="match status" value="1"/>
</dbReference>
<keyword evidence="3 10" id="KW-0812">Transmembrane</keyword>
<feature type="transmembrane region" description="Helical" evidence="10">
    <location>
        <begin position="374"/>
        <end position="393"/>
    </location>
</feature>
<evidence type="ECO:0000259" key="12">
    <source>
        <dbReference type="Pfam" id="PF05425"/>
    </source>
</evidence>
<evidence type="ECO:0000256" key="5">
    <source>
        <dbReference type="ARBA" id="ARBA00022729"/>
    </source>
</evidence>
<feature type="transmembrane region" description="Helical" evidence="10">
    <location>
        <begin position="334"/>
        <end position="354"/>
    </location>
</feature>
<gene>
    <name evidence="13" type="ORF">R4198_24100</name>
</gene>
<dbReference type="InterPro" id="IPR008457">
    <property type="entry name" value="Cu-R_CopD_dom"/>
</dbReference>
<proteinExistence type="predicted"/>
<comment type="subcellular location">
    <subcellularLocation>
        <location evidence="1">Cell membrane</location>
        <topology evidence="1">Multi-pass membrane protein</topology>
    </subcellularLocation>
</comment>
<dbReference type="EMBL" id="JAWLUM010000005">
    <property type="protein sequence ID" value="MDV7136789.1"/>
    <property type="molecule type" value="Genomic_DNA"/>
</dbReference>
<feature type="domain" description="CopC" evidence="11">
    <location>
        <begin position="32"/>
        <end position="127"/>
    </location>
</feature>
<accession>A0ABU4EZV7</accession>
<dbReference type="SUPFAM" id="SSF81296">
    <property type="entry name" value="E set domains"/>
    <property type="match status" value="1"/>
</dbReference>
<evidence type="ECO:0000313" key="14">
    <source>
        <dbReference type="Proteomes" id="UP001185792"/>
    </source>
</evidence>
<keyword evidence="7" id="KW-0186">Copper</keyword>
<feature type="transmembrane region" description="Helical" evidence="10">
    <location>
        <begin position="448"/>
        <end position="468"/>
    </location>
</feature>
<evidence type="ECO:0000256" key="2">
    <source>
        <dbReference type="ARBA" id="ARBA00022475"/>
    </source>
</evidence>
<evidence type="ECO:0000313" key="13">
    <source>
        <dbReference type="EMBL" id="MDV7136789.1"/>
    </source>
</evidence>
<comment type="caution">
    <text evidence="13">The sequence shown here is derived from an EMBL/GenBank/DDBJ whole genome shotgun (WGS) entry which is preliminary data.</text>
</comment>
<keyword evidence="4" id="KW-0479">Metal-binding</keyword>
<evidence type="ECO:0000256" key="3">
    <source>
        <dbReference type="ARBA" id="ARBA00022692"/>
    </source>
</evidence>
<feature type="transmembrane region" description="Helical" evidence="10">
    <location>
        <begin position="232"/>
        <end position="256"/>
    </location>
</feature>
<dbReference type="Proteomes" id="UP001185792">
    <property type="component" value="Unassembled WGS sequence"/>
</dbReference>
<dbReference type="InterPro" id="IPR007348">
    <property type="entry name" value="CopC_dom"/>
</dbReference>
<evidence type="ECO:0000256" key="4">
    <source>
        <dbReference type="ARBA" id="ARBA00022723"/>
    </source>
</evidence>
<keyword evidence="14" id="KW-1185">Reference proteome</keyword>
<keyword evidence="6 10" id="KW-1133">Transmembrane helix</keyword>
<dbReference type="InterPro" id="IPR014755">
    <property type="entry name" value="Cu-Rt/internalin_Ig-like"/>
</dbReference>
<organism evidence="13 14">
    <name type="scientific">Williamsia marianensis</name>
    <dbReference type="NCBI Taxonomy" id="85044"/>
    <lineage>
        <taxon>Bacteria</taxon>
        <taxon>Bacillati</taxon>
        <taxon>Actinomycetota</taxon>
        <taxon>Actinomycetes</taxon>
        <taxon>Mycobacteriales</taxon>
        <taxon>Nocardiaceae</taxon>
        <taxon>Williamsia</taxon>
    </lineage>
</organism>
<evidence type="ECO:0000259" key="11">
    <source>
        <dbReference type="Pfam" id="PF04234"/>
    </source>
</evidence>
<feature type="transmembrane region" description="Helical" evidence="10">
    <location>
        <begin position="299"/>
        <end position="322"/>
    </location>
</feature>
<dbReference type="PANTHER" id="PTHR34820">
    <property type="entry name" value="INNER MEMBRANE PROTEIN YEBZ"/>
    <property type="match status" value="1"/>
</dbReference>
<dbReference type="InterPro" id="IPR014756">
    <property type="entry name" value="Ig_E-set"/>
</dbReference>
<dbReference type="Gene3D" id="2.60.40.1220">
    <property type="match status" value="1"/>
</dbReference>
<feature type="region of interest" description="Disordered" evidence="9">
    <location>
        <begin position="411"/>
        <end position="432"/>
    </location>
</feature>
<evidence type="ECO:0000256" key="8">
    <source>
        <dbReference type="ARBA" id="ARBA00023136"/>
    </source>
</evidence>
<protein>
    <submittedName>
        <fullName evidence="13">Copper resistance protein CopC</fullName>
    </submittedName>
</protein>
<dbReference type="RefSeq" id="WP_317714757.1">
    <property type="nucleotide sequence ID" value="NZ_JAWLUM010000005.1"/>
</dbReference>
<evidence type="ECO:0000256" key="7">
    <source>
        <dbReference type="ARBA" id="ARBA00023008"/>
    </source>
</evidence>
<evidence type="ECO:0000256" key="6">
    <source>
        <dbReference type="ARBA" id="ARBA00022989"/>
    </source>
</evidence>
<keyword evidence="2" id="KW-1003">Cell membrane</keyword>
<dbReference type="PANTHER" id="PTHR34820:SF4">
    <property type="entry name" value="INNER MEMBRANE PROTEIN YEBZ"/>
    <property type="match status" value="1"/>
</dbReference>
<feature type="transmembrane region" description="Helical" evidence="10">
    <location>
        <begin position="263"/>
        <end position="287"/>
    </location>
</feature>
<dbReference type="InterPro" id="IPR032694">
    <property type="entry name" value="CopC/D"/>
</dbReference>
<dbReference type="Pfam" id="PF05425">
    <property type="entry name" value="CopD"/>
    <property type="match status" value="1"/>
</dbReference>
<reference evidence="13 14" key="1">
    <citation type="submission" date="2023-10" db="EMBL/GenBank/DDBJ databases">
        <title>Development of a sustainable strategy for remediation of hydrocarbon-contaminated territories based on the waste exchange concept.</title>
        <authorList>
            <person name="Krivoruchko A."/>
        </authorList>
    </citation>
    <scope>NUCLEOTIDE SEQUENCE [LARGE SCALE GENOMIC DNA]</scope>
    <source>
        <strain evidence="13 14">IEGM 1236</strain>
    </source>
</reference>
<keyword evidence="5" id="KW-0732">Signal</keyword>
<sequence length="584" mass="61729">MRVITSRGTVLVIVGVIAILSTVFSAGTASAHATLLETTPPDGSVVAQVPPEVELRYDETVSTSLGAVKILAPDGSRMDSGDASLRDDGKTVVQTLSANLTPGTYTILWRVLSEDTHSIFGASTFSVGQPSATSASVATADQEGAGKAAEQLLDVARGVLYIGIILLVGGLAFIAGLWRNGRNITTARHILWSGWALAVLGTLAGIVFQGPYAAGLPLSSMTDSALVSDVLATKYGVCSVLRFIFLAGIAWVLRLLPRSRPQLLVAPGAIACIGMLVTTSMVGHAGTGHLSYLALPLDILHLASTATWLGGLTMLFLLLIRSVPTELAHVITRWSRYAVISVAVVVLSGTFAAWKQVREIAALPATEYGQMLLIKVALVLMLLVLGAAAQVWIRRRFPTLESLPVTESTSAPAYAGAGTSEDDNSRPQHARPVAAAHHISLRPLRQRVLLELAVAVGVVIVTAVLVGTTPAKDTYFPSFVQTGPAGTGLEVEVVVEPARTGLNTVRLSYSDTAGQRTDVLRSSGRWTSESGEFAIPADMVRTDAGQYETLNLSLPTAGTWKFELTTQTSDIDSTTTVFTVRIRR</sequence>